<evidence type="ECO:0000313" key="2">
    <source>
        <dbReference type="EMBL" id="SDL74486.1"/>
    </source>
</evidence>
<feature type="region of interest" description="Disordered" evidence="1">
    <location>
        <begin position="34"/>
        <end position="73"/>
    </location>
</feature>
<dbReference type="RefSeq" id="WP_175479393.1">
    <property type="nucleotide sequence ID" value="NZ_FNHE01000002.1"/>
</dbReference>
<accession>A0A1G9MJM2</accession>
<evidence type="ECO:0000313" key="3">
    <source>
        <dbReference type="Proteomes" id="UP000198680"/>
    </source>
</evidence>
<organism evidence="2 3">
    <name type="scientific">Geodermatophilus siccatus</name>
    <dbReference type="NCBI Taxonomy" id="1137991"/>
    <lineage>
        <taxon>Bacteria</taxon>
        <taxon>Bacillati</taxon>
        <taxon>Actinomycetota</taxon>
        <taxon>Actinomycetes</taxon>
        <taxon>Geodermatophilales</taxon>
        <taxon>Geodermatophilaceae</taxon>
        <taxon>Geodermatophilus</taxon>
    </lineage>
</organism>
<sequence length="73" mass="7532">MPSAVTVSVGDEPLAPGLVGRRAAHPHLRGIQQAELPARPQVDDHIGQGPQPEPALDGAAALGRQWGTSPTAR</sequence>
<keyword evidence="3" id="KW-1185">Reference proteome</keyword>
<protein>
    <submittedName>
        <fullName evidence="2">Uncharacterized protein</fullName>
    </submittedName>
</protein>
<gene>
    <name evidence="2" type="ORF">SAMN05660642_00673</name>
</gene>
<proteinExistence type="predicted"/>
<dbReference type="Proteomes" id="UP000198680">
    <property type="component" value="Unassembled WGS sequence"/>
</dbReference>
<dbReference type="EMBL" id="FNHE01000002">
    <property type="protein sequence ID" value="SDL74486.1"/>
    <property type="molecule type" value="Genomic_DNA"/>
</dbReference>
<dbReference type="AlphaFoldDB" id="A0A1G9MJM2"/>
<name>A0A1G9MJM2_9ACTN</name>
<reference evidence="3" key="1">
    <citation type="submission" date="2016-10" db="EMBL/GenBank/DDBJ databases">
        <authorList>
            <person name="Varghese N."/>
            <person name="Submissions S."/>
        </authorList>
    </citation>
    <scope>NUCLEOTIDE SEQUENCE [LARGE SCALE GENOMIC DNA]</scope>
    <source>
        <strain evidence="3">DSM 45419</strain>
    </source>
</reference>
<evidence type="ECO:0000256" key="1">
    <source>
        <dbReference type="SAM" id="MobiDB-lite"/>
    </source>
</evidence>